<evidence type="ECO:0000256" key="1">
    <source>
        <dbReference type="ARBA" id="ARBA00007114"/>
    </source>
</evidence>
<dbReference type="GO" id="GO:0005730">
    <property type="term" value="C:nucleolus"/>
    <property type="evidence" value="ECO:0007669"/>
    <property type="project" value="TreeGrafter"/>
</dbReference>
<dbReference type="InterPro" id="IPR007955">
    <property type="entry name" value="Bystin"/>
</dbReference>
<dbReference type="AlphaFoldDB" id="A0AAW0GUX2"/>
<dbReference type="GO" id="GO:0005737">
    <property type="term" value="C:cytoplasm"/>
    <property type="evidence" value="ECO:0007669"/>
    <property type="project" value="TreeGrafter"/>
</dbReference>
<evidence type="ECO:0000313" key="4">
    <source>
        <dbReference type="Proteomes" id="UP001385951"/>
    </source>
</evidence>
<dbReference type="Proteomes" id="UP001385951">
    <property type="component" value="Unassembled WGS sequence"/>
</dbReference>
<proteinExistence type="inferred from homology"/>
<protein>
    <recommendedName>
        <fullName evidence="5">Bystin</fullName>
    </recommendedName>
</protein>
<dbReference type="Pfam" id="PF05291">
    <property type="entry name" value="Bystin"/>
    <property type="match status" value="1"/>
</dbReference>
<dbReference type="EMBL" id="JASBNA010000001">
    <property type="protein sequence ID" value="KAK7696592.1"/>
    <property type="molecule type" value="Genomic_DNA"/>
</dbReference>
<comment type="caution">
    <text evidence="3">The sequence shown here is derived from an EMBL/GenBank/DDBJ whole genome shotgun (WGS) entry which is preliminary data.</text>
</comment>
<dbReference type="GO" id="GO:0030688">
    <property type="term" value="C:preribosome, small subunit precursor"/>
    <property type="evidence" value="ECO:0007669"/>
    <property type="project" value="TreeGrafter"/>
</dbReference>
<comment type="similarity">
    <text evidence="1">Belongs to the bystin family.</text>
</comment>
<evidence type="ECO:0008006" key="5">
    <source>
        <dbReference type="Google" id="ProtNLM"/>
    </source>
</evidence>
<accession>A0AAW0GUX2</accession>
<name>A0AAW0GUX2_9APHY</name>
<evidence type="ECO:0000256" key="2">
    <source>
        <dbReference type="SAM" id="MobiDB-lite"/>
    </source>
</evidence>
<dbReference type="GO" id="GO:0006364">
    <property type="term" value="P:rRNA processing"/>
    <property type="evidence" value="ECO:0007669"/>
    <property type="project" value="TreeGrafter"/>
</dbReference>
<dbReference type="GO" id="GO:0030515">
    <property type="term" value="F:snoRNA binding"/>
    <property type="evidence" value="ECO:0007669"/>
    <property type="project" value="TreeGrafter"/>
</dbReference>
<keyword evidence="4" id="KW-1185">Reference proteome</keyword>
<feature type="region of interest" description="Disordered" evidence="2">
    <location>
        <begin position="441"/>
        <end position="461"/>
    </location>
</feature>
<reference evidence="3 4" key="1">
    <citation type="submission" date="2022-09" db="EMBL/GenBank/DDBJ databases">
        <authorList>
            <person name="Palmer J.M."/>
        </authorList>
    </citation>
    <scope>NUCLEOTIDE SEQUENCE [LARGE SCALE GENOMIC DNA]</scope>
    <source>
        <strain evidence="3 4">DSM 7382</strain>
    </source>
</reference>
<feature type="region of interest" description="Disordered" evidence="2">
    <location>
        <begin position="159"/>
        <end position="180"/>
    </location>
</feature>
<gene>
    <name evidence="3" type="ORF">QCA50_001250</name>
</gene>
<evidence type="ECO:0000313" key="3">
    <source>
        <dbReference type="EMBL" id="KAK7696592.1"/>
    </source>
</evidence>
<sequence>MPRATKPSGKTRHDPLHVQLGEDEVQAKYGKVTRPNKRKNAKTDDEEENNEVILDPKTSKRIFELARVQQEELEVFEDDEDDEFNNQTAFTIPRSQGGDEDDEDDIGNYSDNDVEEIEEIEVDEGDLKTLDALLPSNAGERRTLADIIFAKLESSEAEKSTVIQKTDQDPSRPLDPTAGLNPKVVEMYEKVGLVLSRYKSGPLPKPFKIIPSLPAWARMLALTKPENWSPQACHAATRIFVSQMKPAQARVFLEGVLLDAIREDIRLTKDGQKRNKNNRKLNVHYYEALKRALYKPAAFFKGIIFPLLNSGCTLQEAAIIASVLAKVKVPLLHSSAALIRLADMEYSGPNSLFIRILLDKKHALPYKVVDALVFHFIRLSNTYKARAPGDVDRLPVLWHQSLLVFCQRYASDLTPDQKDALLDVARANPHPQISSEIRRELVNSVTRGDPRPDADGDVDMS</sequence>
<feature type="region of interest" description="Disordered" evidence="2">
    <location>
        <begin position="1"/>
        <end position="50"/>
    </location>
</feature>
<dbReference type="PANTHER" id="PTHR12821:SF0">
    <property type="entry name" value="BYSTIN"/>
    <property type="match status" value="1"/>
</dbReference>
<organism evidence="3 4">
    <name type="scientific">Cerrena zonata</name>
    <dbReference type="NCBI Taxonomy" id="2478898"/>
    <lineage>
        <taxon>Eukaryota</taxon>
        <taxon>Fungi</taxon>
        <taxon>Dikarya</taxon>
        <taxon>Basidiomycota</taxon>
        <taxon>Agaricomycotina</taxon>
        <taxon>Agaricomycetes</taxon>
        <taxon>Polyporales</taxon>
        <taxon>Cerrenaceae</taxon>
        <taxon>Cerrena</taxon>
    </lineage>
</organism>
<dbReference type="PANTHER" id="PTHR12821">
    <property type="entry name" value="BYSTIN"/>
    <property type="match status" value="1"/>
</dbReference>